<name>A0A5C7GQZ3_9ROSI</name>
<accession>A0A5C7GQZ3</accession>
<sequence length="132" mass="14699">MEDHLAANGASKSSSRFSIVLCRQIFAWIVRDHAVVYPQEAIASVVVTDILNMTVLSASFQLIYRDSVEECLECGVGCCIVSHVSHYMTEADDVDPLIKDSKQLYRLSLVAELSVNCLYDRNCAELNCNVYS</sequence>
<proteinExistence type="predicted"/>
<dbReference type="AlphaFoldDB" id="A0A5C7GQZ3"/>
<dbReference type="EMBL" id="VAHF01000013">
    <property type="protein sequence ID" value="TXG47003.1"/>
    <property type="molecule type" value="Genomic_DNA"/>
</dbReference>
<gene>
    <name evidence="1" type="ORF">EZV62_026297</name>
</gene>
<comment type="caution">
    <text evidence="1">The sequence shown here is derived from an EMBL/GenBank/DDBJ whole genome shotgun (WGS) entry which is preliminary data.</text>
</comment>
<evidence type="ECO:0000313" key="1">
    <source>
        <dbReference type="EMBL" id="TXG47003.1"/>
    </source>
</evidence>
<reference evidence="2" key="1">
    <citation type="journal article" date="2019" name="Gigascience">
        <title>De novo genome assembly of the endangered Acer yangbiense, a plant species with extremely small populations endemic to Yunnan Province, China.</title>
        <authorList>
            <person name="Yang J."/>
            <person name="Wariss H.M."/>
            <person name="Tao L."/>
            <person name="Zhang R."/>
            <person name="Yun Q."/>
            <person name="Hollingsworth P."/>
            <person name="Dao Z."/>
            <person name="Luo G."/>
            <person name="Guo H."/>
            <person name="Ma Y."/>
            <person name="Sun W."/>
        </authorList>
    </citation>
    <scope>NUCLEOTIDE SEQUENCE [LARGE SCALE GENOMIC DNA]</scope>
    <source>
        <strain evidence="2">cv. Malutang</strain>
    </source>
</reference>
<keyword evidence="2" id="KW-1185">Reference proteome</keyword>
<dbReference type="Proteomes" id="UP000323000">
    <property type="component" value="Chromosome 13"/>
</dbReference>
<organism evidence="1 2">
    <name type="scientific">Acer yangbiense</name>
    <dbReference type="NCBI Taxonomy" id="1000413"/>
    <lineage>
        <taxon>Eukaryota</taxon>
        <taxon>Viridiplantae</taxon>
        <taxon>Streptophyta</taxon>
        <taxon>Embryophyta</taxon>
        <taxon>Tracheophyta</taxon>
        <taxon>Spermatophyta</taxon>
        <taxon>Magnoliopsida</taxon>
        <taxon>eudicotyledons</taxon>
        <taxon>Gunneridae</taxon>
        <taxon>Pentapetalae</taxon>
        <taxon>rosids</taxon>
        <taxon>malvids</taxon>
        <taxon>Sapindales</taxon>
        <taxon>Sapindaceae</taxon>
        <taxon>Hippocastanoideae</taxon>
        <taxon>Acereae</taxon>
        <taxon>Acer</taxon>
    </lineage>
</organism>
<evidence type="ECO:0000313" key="2">
    <source>
        <dbReference type="Proteomes" id="UP000323000"/>
    </source>
</evidence>
<protein>
    <submittedName>
        <fullName evidence="1">Uncharacterized protein</fullName>
    </submittedName>
</protein>